<protein>
    <submittedName>
        <fullName evidence="1">Isocitrate dehydrogenase kinase/phosphatase</fullName>
    </submittedName>
</protein>
<keyword evidence="2" id="KW-1185">Reference proteome</keyword>
<evidence type="ECO:0000313" key="1">
    <source>
        <dbReference type="EMBL" id="MBB6002456.1"/>
    </source>
</evidence>
<sequence>MKLAFLCGFMLFFNTVIEGNDVQSALDLNMILKDKKIQIVKNQLIKGWSMRANGSSFYIERNNDIFLPQTALKSIDSRASIVTKTIGKKKVLMMKTKAFFMMTVEKKLPADKVAILRNSAKGVYQTDFYTIILWQEHGFTYSKHTIPHNLIDEFQAIETLMGTNWQ</sequence>
<accession>A0A841EHJ2</accession>
<dbReference type="EMBL" id="JACHKT010000005">
    <property type="protein sequence ID" value="MBB6002456.1"/>
    <property type="molecule type" value="Genomic_DNA"/>
</dbReference>
<reference evidence="1 2" key="1">
    <citation type="submission" date="2020-08" db="EMBL/GenBank/DDBJ databases">
        <title>Functional genomics of gut bacteria from endangered species of beetles.</title>
        <authorList>
            <person name="Carlos-Shanley C."/>
        </authorList>
    </citation>
    <scope>NUCLEOTIDE SEQUENCE [LARGE SCALE GENOMIC DNA]</scope>
    <source>
        <strain evidence="1 2">S00070</strain>
    </source>
</reference>
<dbReference type="AlphaFoldDB" id="A0A841EHJ2"/>
<evidence type="ECO:0000313" key="2">
    <source>
        <dbReference type="Proteomes" id="UP000524404"/>
    </source>
</evidence>
<keyword evidence="1" id="KW-0418">Kinase</keyword>
<organism evidence="1 2">
    <name type="scientific">Arcicella rosea</name>
    <dbReference type="NCBI Taxonomy" id="502909"/>
    <lineage>
        <taxon>Bacteria</taxon>
        <taxon>Pseudomonadati</taxon>
        <taxon>Bacteroidota</taxon>
        <taxon>Cytophagia</taxon>
        <taxon>Cytophagales</taxon>
        <taxon>Flectobacillaceae</taxon>
        <taxon>Arcicella</taxon>
    </lineage>
</organism>
<proteinExistence type="predicted"/>
<comment type="caution">
    <text evidence="1">The sequence shown here is derived from an EMBL/GenBank/DDBJ whole genome shotgun (WGS) entry which is preliminary data.</text>
</comment>
<gene>
    <name evidence="1" type="ORF">HNP25_001108</name>
</gene>
<name>A0A841EHJ2_9BACT</name>
<dbReference type="Proteomes" id="UP000524404">
    <property type="component" value="Unassembled WGS sequence"/>
</dbReference>
<dbReference type="RefSeq" id="WP_184131487.1">
    <property type="nucleotide sequence ID" value="NZ_JACHKT010000005.1"/>
</dbReference>
<keyword evidence="1" id="KW-0808">Transferase</keyword>
<dbReference type="GO" id="GO:0016301">
    <property type="term" value="F:kinase activity"/>
    <property type="evidence" value="ECO:0007669"/>
    <property type="project" value="UniProtKB-KW"/>
</dbReference>